<dbReference type="SUPFAM" id="SSF81321">
    <property type="entry name" value="Family A G protein-coupled receptor-like"/>
    <property type="match status" value="1"/>
</dbReference>
<dbReference type="InterPro" id="IPR017452">
    <property type="entry name" value="GPCR_Rhodpsn_7TM"/>
</dbReference>
<evidence type="ECO:0000313" key="7">
    <source>
        <dbReference type="Proteomes" id="UP000025227"/>
    </source>
</evidence>
<feature type="transmembrane region" description="Helical" evidence="5">
    <location>
        <begin position="12"/>
        <end position="45"/>
    </location>
</feature>
<dbReference type="AlphaFoldDB" id="A0A7I4XVL4"/>
<feature type="transmembrane region" description="Helical" evidence="5">
    <location>
        <begin position="104"/>
        <end position="124"/>
    </location>
</feature>
<feature type="transmembrane region" description="Helical" evidence="5">
    <location>
        <begin position="205"/>
        <end position="228"/>
    </location>
</feature>
<evidence type="ECO:0000259" key="6">
    <source>
        <dbReference type="PROSITE" id="PS50262"/>
    </source>
</evidence>
<keyword evidence="7" id="KW-1185">Reference proteome</keyword>
<dbReference type="WBParaSite" id="HCON_00013430-00001">
    <property type="protein sequence ID" value="HCON_00013430-00001"/>
    <property type="gene ID" value="HCON_00013430"/>
</dbReference>
<dbReference type="PROSITE" id="PS50262">
    <property type="entry name" value="G_PROTEIN_RECEP_F1_2"/>
    <property type="match status" value="1"/>
</dbReference>
<evidence type="ECO:0000256" key="1">
    <source>
        <dbReference type="ARBA" id="ARBA00004370"/>
    </source>
</evidence>
<keyword evidence="2 5" id="KW-0812">Transmembrane</keyword>
<dbReference type="Gene3D" id="1.20.1070.10">
    <property type="entry name" value="Rhodopsin 7-helix transmembrane proteins"/>
    <property type="match status" value="1"/>
</dbReference>
<evidence type="ECO:0000313" key="8">
    <source>
        <dbReference type="WBParaSite" id="HCON_00013430-00001"/>
    </source>
</evidence>
<protein>
    <submittedName>
        <fullName evidence="8">G_PROTEIN_RECEP_F1_2 domain-containing protein</fullName>
    </submittedName>
</protein>
<dbReference type="OMA" id="CHIAIIN"/>
<sequence>MCTIYASRKLRSLLIYLMFCHIAIINIVDLILAALTSLLNIANGILVLGEKWCRVEAIVQEFCQLYMLMTITLIVVERATQFLPYFPIKMLQRIGGWTLTKRQVLGLSLVLLLASFAAAIPISAEMLFMKSFKVRYVCEVGSGTSVIYTVARVLIYAGCLSIILVCALVIFGKREGCSLPQQLHDYSDFINRNRARQESLSRAKLGVLLACIFILVEGPYIMLCFALEISYSLLSGGGFGIPQDVDTFITWLKFLFPILSPITILCWCSDISASVKELFLCRSYDPPMIGPNVSGYRGMGAAKGFVTLVATTDGLPLKLRTSRPASTMANFSSQPMTSPS</sequence>
<evidence type="ECO:0000256" key="5">
    <source>
        <dbReference type="SAM" id="Phobius"/>
    </source>
</evidence>
<dbReference type="OrthoDB" id="5864106at2759"/>
<evidence type="ECO:0000256" key="3">
    <source>
        <dbReference type="ARBA" id="ARBA00022989"/>
    </source>
</evidence>
<comment type="subcellular location">
    <subcellularLocation>
        <location evidence="1">Membrane</location>
    </subcellularLocation>
</comment>
<organism evidence="7 8">
    <name type="scientific">Haemonchus contortus</name>
    <name type="common">Barber pole worm</name>
    <dbReference type="NCBI Taxonomy" id="6289"/>
    <lineage>
        <taxon>Eukaryota</taxon>
        <taxon>Metazoa</taxon>
        <taxon>Ecdysozoa</taxon>
        <taxon>Nematoda</taxon>
        <taxon>Chromadorea</taxon>
        <taxon>Rhabditida</taxon>
        <taxon>Rhabditina</taxon>
        <taxon>Rhabditomorpha</taxon>
        <taxon>Strongyloidea</taxon>
        <taxon>Trichostrongylidae</taxon>
        <taxon>Haemonchus</taxon>
    </lineage>
</organism>
<keyword evidence="4 5" id="KW-0472">Membrane</keyword>
<feature type="transmembrane region" description="Helical" evidence="5">
    <location>
        <begin position="248"/>
        <end position="268"/>
    </location>
</feature>
<dbReference type="Proteomes" id="UP000025227">
    <property type="component" value="Unplaced"/>
</dbReference>
<feature type="transmembrane region" description="Helical" evidence="5">
    <location>
        <begin position="153"/>
        <end position="172"/>
    </location>
</feature>
<proteinExistence type="predicted"/>
<feature type="transmembrane region" description="Helical" evidence="5">
    <location>
        <begin position="65"/>
        <end position="83"/>
    </location>
</feature>
<name>A0A7I4XVL4_HAECO</name>
<keyword evidence="3 5" id="KW-1133">Transmembrane helix</keyword>
<evidence type="ECO:0000256" key="2">
    <source>
        <dbReference type="ARBA" id="ARBA00022692"/>
    </source>
</evidence>
<reference evidence="8" key="1">
    <citation type="submission" date="2020-12" db="UniProtKB">
        <authorList>
            <consortium name="WormBaseParasite"/>
        </authorList>
    </citation>
    <scope>IDENTIFICATION</scope>
    <source>
        <strain evidence="8">MHco3</strain>
    </source>
</reference>
<evidence type="ECO:0000256" key="4">
    <source>
        <dbReference type="ARBA" id="ARBA00023136"/>
    </source>
</evidence>
<dbReference type="GO" id="GO:0016020">
    <property type="term" value="C:membrane"/>
    <property type="evidence" value="ECO:0007669"/>
    <property type="project" value="UniProtKB-SubCell"/>
</dbReference>
<accession>A0A7I4XVL4</accession>
<feature type="domain" description="G-protein coupled receptors family 1 profile" evidence="6">
    <location>
        <begin position="1"/>
        <end position="264"/>
    </location>
</feature>